<protein>
    <submittedName>
        <fullName evidence="2">Interferon-induced protein 44-like</fullName>
    </submittedName>
</protein>
<name>A0A6J2WAL9_CHACN</name>
<evidence type="ECO:0000313" key="1">
    <source>
        <dbReference type="Proteomes" id="UP000504632"/>
    </source>
</evidence>
<accession>A0A6J2WAL9</accession>
<dbReference type="GO" id="GO:0006955">
    <property type="term" value="P:immune response"/>
    <property type="evidence" value="ECO:0007669"/>
    <property type="project" value="TreeGrafter"/>
</dbReference>
<dbReference type="PANTHER" id="PTHR14241:SF1">
    <property type="entry name" value="INTERFERON-INDUCED PROTEIN 44-RELATED"/>
    <property type="match status" value="1"/>
</dbReference>
<dbReference type="PANTHER" id="PTHR14241">
    <property type="entry name" value="INTERFERON-INDUCED PROTEIN 44"/>
    <property type="match status" value="1"/>
</dbReference>
<dbReference type="Proteomes" id="UP000504632">
    <property type="component" value="Chromosome 9"/>
</dbReference>
<dbReference type="AlphaFoldDB" id="A0A6J2WAL9"/>
<keyword evidence="1" id="KW-1185">Reference proteome</keyword>
<gene>
    <name evidence="2" type="primary">LOC115821638</name>
</gene>
<proteinExistence type="predicted"/>
<organism evidence="1 2">
    <name type="scientific">Chanos chanos</name>
    <name type="common">Milkfish</name>
    <name type="synonym">Mugil chanos</name>
    <dbReference type="NCBI Taxonomy" id="29144"/>
    <lineage>
        <taxon>Eukaryota</taxon>
        <taxon>Metazoa</taxon>
        <taxon>Chordata</taxon>
        <taxon>Craniata</taxon>
        <taxon>Vertebrata</taxon>
        <taxon>Euteleostomi</taxon>
        <taxon>Actinopterygii</taxon>
        <taxon>Neopterygii</taxon>
        <taxon>Teleostei</taxon>
        <taxon>Ostariophysi</taxon>
        <taxon>Gonorynchiformes</taxon>
        <taxon>Chanidae</taxon>
        <taxon>Chanos</taxon>
    </lineage>
</organism>
<dbReference type="GeneID" id="115821638"/>
<reference evidence="2" key="1">
    <citation type="submission" date="2025-08" db="UniProtKB">
        <authorList>
            <consortium name="RefSeq"/>
        </authorList>
    </citation>
    <scope>IDENTIFICATION</scope>
</reference>
<dbReference type="RefSeq" id="XP_030641303.1">
    <property type="nucleotide sequence ID" value="XM_030785443.1"/>
</dbReference>
<evidence type="ECO:0000313" key="2">
    <source>
        <dbReference type="RefSeq" id="XP_030641303.1"/>
    </source>
</evidence>
<sequence length="227" mass="25982">MVAFHLNFNYPEMKVISKPQDQEVYLGSEITLSFEVDKYKTYTFQHCKNCEPFVIGDIMGLEEGGAVTTEDIINILKGHVKDNYKFQPDAPLGTRHCDYNPSLRDQIHCLVNVVSANQISLMQDDVIQKMRHIREAASDMGIPQVVIMTMVDEACPIVHNNLNKIYRSAKIKEKMEVCHTRLGVPMSFIFPVKNYHAETSLNPEVDYILLHALKHIIRLANDYADNQ</sequence>
<dbReference type="OrthoDB" id="25620at2759"/>
<dbReference type="InParanoid" id="A0A6J2WAL9"/>